<accession>A0AAD6IZC7</accession>
<organism evidence="1 2">
    <name type="scientific">Drechslerella dactyloides</name>
    <name type="common">Nematode-trapping fungus</name>
    <name type="synonym">Arthrobotrys dactyloides</name>
    <dbReference type="NCBI Taxonomy" id="74499"/>
    <lineage>
        <taxon>Eukaryota</taxon>
        <taxon>Fungi</taxon>
        <taxon>Dikarya</taxon>
        <taxon>Ascomycota</taxon>
        <taxon>Pezizomycotina</taxon>
        <taxon>Orbiliomycetes</taxon>
        <taxon>Orbiliales</taxon>
        <taxon>Orbiliaceae</taxon>
        <taxon>Drechslerella</taxon>
    </lineage>
</organism>
<dbReference type="AlphaFoldDB" id="A0AAD6IZC7"/>
<dbReference type="Proteomes" id="UP001221413">
    <property type="component" value="Unassembled WGS sequence"/>
</dbReference>
<comment type="caution">
    <text evidence="1">The sequence shown here is derived from an EMBL/GenBank/DDBJ whole genome shotgun (WGS) entry which is preliminary data.</text>
</comment>
<dbReference type="EMBL" id="JAQGDS010000004">
    <property type="protein sequence ID" value="KAJ6261515.1"/>
    <property type="molecule type" value="Genomic_DNA"/>
</dbReference>
<gene>
    <name evidence="1" type="ORF">Dda_4185</name>
</gene>
<keyword evidence="2" id="KW-1185">Reference proteome</keyword>
<proteinExistence type="predicted"/>
<evidence type="ECO:0000313" key="2">
    <source>
        <dbReference type="Proteomes" id="UP001221413"/>
    </source>
</evidence>
<reference evidence="1" key="1">
    <citation type="submission" date="2023-01" db="EMBL/GenBank/DDBJ databases">
        <title>The chitinases involved in constricting ring structure development in the nematode-trapping fungus Drechslerella dactyloides.</title>
        <authorList>
            <person name="Wang R."/>
            <person name="Zhang L."/>
            <person name="Tang P."/>
            <person name="Li S."/>
            <person name="Liang L."/>
        </authorList>
    </citation>
    <scope>NUCLEOTIDE SEQUENCE</scope>
    <source>
        <strain evidence="1">YMF1.00031</strain>
    </source>
</reference>
<sequence length="369" mass="42113">MSWRYGYGYGYPHNGYYQQRNYYSPPPHGAHGAHYRTHGGYYGYQQRGYNGYYRPQSRGYNGHYRRHPGYGYGYQHPGYDDDYDGYGYGYQSPGSGHSYRQSYGHPAKCQYPRCPAPITNPAYRFCDFHVRYAATGDYGQQHTYNPFGQRAYGKYSPYGEYAFPGPGGGQEQPSYRALREIDKDNWPRALKCQTCKQIYNDPVTFTNPRTGTHHISCSDCVDATLGYRPGLFSRRVQVQREPRIPALHSAFVRLFSGLIGSEAPRQVCYFCSKVMTCPVVTCHDVPPQFWSFAPHATPDANGVVSHAFCKACLQKYRFADGADAAQCPFRDACWAATEVFPESQEYSLEARTIAARAWEKTIRMAYQGY</sequence>
<protein>
    <submittedName>
        <fullName evidence="1">Uncharacterized protein</fullName>
    </submittedName>
</protein>
<evidence type="ECO:0000313" key="1">
    <source>
        <dbReference type="EMBL" id="KAJ6261515.1"/>
    </source>
</evidence>
<name>A0AAD6IZC7_DREDA</name>